<dbReference type="RefSeq" id="WP_076958006.1">
    <property type="nucleotide sequence ID" value="NZ_MLCO01000136.1"/>
</dbReference>
<dbReference type="InterPro" id="IPR045621">
    <property type="entry name" value="BPD_transp_1_N"/>
</dbReference>
<keyword evidence="10" id="KW-1185">Reference proteome</keyword>
<feature type="transmembrane region" description="Helical" evidence="7">
    <location>
        <begin position="191"/>
        <end position="209"/>
    </location>
</feature>
<evidence type="ECO:0000256" key="6">
    <source>
        <dbReference type="ARBA" id="ARBA00023136"/>
    </source>
</evidence>
<dbReference type="PANTHER" id="PTHR43163">
    <property type="entry name" value="DIPEPTIDE TRANSPORT SYSTEM PERMEASE PROTEIN DPPB-RELATED"/>
    <property type="match status" value="1"/>
</dbReference>
<protein>
    <submittedName>
        <fullName evidence="9">ABC transporter permease</fullName>
    </submittedName>
</protein>
<feature type="transmembrane region" description="Helical" evidence="7">
    <location>
        <begin position="12"/>
        <end position="32"/>
    </location>
</feature>
<dbReference type="EMBL" id="MLCO01000136">
    <property type="protein sequence ID" value="ONG52614.1"/>
    <property type="molecule type" value="Genomic_DNA"/>
</dbReference>
<dbReference type="InterPro" id="IPR035906">
    <property type="entry name" value="MetI-like_sf"/>
</dbReference>
<dbReference type="Proteomes" id="UP000188879">
    <property type="component" value="Unassembled WGS sequence"/>
</dbReference>
<keyword evidence="5 7" id="KW-1133">Transmembrane helix</keyword>
<evidence type="ECO:0000259" key="8">
    <source>
        <dbReference type="PROSITE" id="PS50928"/>
    </source>
</evidence>
<feature type="transmembrane region" description="Helical" evidence="7">
    <location>
        <begin position="291"/>
        <end position="314"/>
    </location>
</feature>
<feature type="domain" description="ABC transmembrane type-1" evidence="8">
    <location>
        <begin position="99"/>
        <end position="314"/>
    </location>
</feature>
<comment type="subcellular location">
    <subcellularLocation>
        <location evidence="1 7">Cell membrane</location>
        <topology evidence="1 7">Multi-pass membrane protein</topology>
    </subcellularLocation>
</comment>
<sequence>MAVLRQAGKRLVQAVPVLFGVVAVNFLLMQAAPGDLADVLAGEQGAATPEMMAELRARFGLDQPVWVQFAHYLGNLLTGDFGYSHRLGLPVLTLILERLPATLLLMLPAVFLAAGSGMVLGGWAARRAGTWLDGLISVGVLIAYATPLFWAGLMAIVVFAVQLQWLPVGGMRDPSAAYTGLAMAGDVARHMVLPVCSLALFYAALYARLMRASMLSALQQDYIRTARAKGLSPFQVEAVHAGRNALLPVLTMVGLQAGSLIGGAVLVETVFSWPGLGRLAFDAILRRDLNLLLGIVLVSSMTVILVNFVVDLLYGLADPRVRAA</sequence>
<comment type="similarity">
    <text evidence="7">Belongs to the binding-protein-dependent transport system permease family.</text>
</comment>
<dbReference type="GO" id="GO:0005886">
    <property type="term" value="C:plasma membrane"/>
    <property type="evidence" value="ECO:0007669"/>
    <property type="project" value="UniProtKB-SubCell"/>
</dbReference>
<dbReference type="PROSITE" id="PS50928">
    <property type="entry name" value="ABC_TM1"/>
    <property type="match status" value="1"/>
</dbReference>
<evidence type="ECO:0000313" key="10">
    <source>
        <dbReference type="Proteomes" id="UP000188879"/>
    </source>
</evidence>
<accession>A0A1V2H0Z9</accession>
<dbReference type="OrthoDB" id="9807402at2"/>
<dbReference type="GO" id="GO:0055085">
    <property type="term" value="P:transmembrane transport"/>
    <property type="evidence" value="ECO:0007669"/>
    <property type="project" value="InterPro"/>
</dbReference>
<feature type="transmembrane region" description="Helical" evidence="7">
    <location>
        <begin position="135"/>
        <end position="161"/>
    </location>
</feature>
<keyword evidence="2 7" id="KW-0813">Transport</keyword>
<dbReference type="Gene3D" id="1.10.3720.10">
    <property type="entry name" value="MetI-like"/>
    <property type="match status" value="1"/>
</dbReference>
<evidence type="ECO:0000256" key="1">
    <source>
        <dbReference type="ARBA" id="ARBA00004651"/>
    </source>
</evidence>
<evidence type="ECO:0000313" key="9">
    <source>
        <dbReference type="EMBL" id="ONG52614.1"/>
    </source>
</evidence>
<keyword evidence="6 7" id="KW-0472">Membrane</keyword>
<keyword evidence="4 7" id="KW-0812">Transmembrane</keyword>
<organism evidence="9 10">
    <name type="scientific">Teichococcus deserti</name>
    <dbReference type="NCBI Taxonomy" id="1817963"/>
    <lineage>
        <taxon>Bacteria</taxon>
        <taxon>Pseudomonadati</taxon>
        <taxon>Pseudomonadota</taxon>
        <taxon>Alphaproteobacteria</taxon>
        <taxon>Acetobacterales</taxon>
        <taxon>Roseomonadaceae</taxon>
        <taxon>Roseomonas</taxon>
    </lineage>
</organism>
<name>A0A1V2H0Z9_9PROT</name>
<comment type="caution">
    <text evidence="9">The sequence shown here is derived from an EMBL/GenBank/DDBJ whole genome shotgun (WGS) entry which is preliminary data.</text>
</comment>
<dbReference type="PANTHER" id="PTHR43163:SF9">
    <property type="entry name" value="ABC TRANSPORTER PERMEASE PROTEIN"/>
    <property type="match status" value="1"/>
</dbReference>
<gene>
    <name evidence="9" type="ORF">BKE38_14220</name>
</gene>
<evidence type="ECO:0000256" key="5">
    <source>
        <dbReference type="ARBA" id="ARBA00022989"/>
    </source>
</evidence>
<reference evidence="9 10" key="1">
    <citation type="submission" date="2016-10" db="EMBL/GenBank/DDBJ databases">
        <title>Draft Genome sequence of Roseomonas sp. strain M3.</title>
        <authorList>
            <person name="Subhash Y."/>
            <person name="Lee S."/>
        </authorList>
    </citation>
    <scope>NUCLEOTIDE SEQUENCE [LARGE SCALE GENOMIC DNA]</scope>
    <source>
        <strain evidence="9 10">M3</strain>
    </source>
</reference>
<dbReference type="Pfam" id="PF19300">
    <property type="entry name" value="BPD_transp_1_N"/>
    <property type="match status" value="1"/>
</dbReference>
<feature type="transmembrane region" description="Helical" evidence="7">
    <location>
        <begin position="99"/>
        <end position="123"/>
    </location>
</feature>
<evidence type="ECO:0000256" key="2">
    <source>
        <dbReference type="ARBA" id="ARBA00022448"/>
    </source>
</evidence>
<evidence type="ECO:0000256" key="7">
    <source>
        <dbReference type="RuleBase" id="RU363032"/>
    </source>
</evidence>
<dbReference type="SUPFAM" id="SSF161098">
    <property type="entry name" value="MetI-like"/>
    <property type="match status" value="1"/>
</dbReference>
<dbReference type="Pfam" id="PF00528">
    <property type="entry name" value="BPD_transp_1"/>
    <property type="match status" value="1"/>
</dbReference>
<evidence type="ECO:0000256" key="4">
    <source>
        <dbReference type="ARBA" id="ARBA00022692"/>
    </source>
</evidence>
<feature type="transmembrane region" description="Helical" evidence="7">
    <location>
        <begin position="245"/>
        <end position="271"/>
    </location>
</feature>
<keyword evidence="3" id="KW-1003">Cell membrane</keyword>
<dbReference type="CDD" id="cd06261">
    <property type="entry name" value="TM_PBP2"/>
    <property type="match status" value="1"/>
</dbReference>
<dbReference type="AlphaFoldDB" id="A0A1V2H0Z9"/>
<dbReference type="InterPro" id="IPR000515">
    <property type="entry name" value="MetI-like"/>
</dbReference>
<evidence type="ECO:0000256" key="3">
    <source>
        <dbReference type="ARBA" id="ARBA00022475"/>
    </source>
</evidence>
<proteinExistence type="inferred from homology"/>